<sequence>MMAASEPYEHLFASISTLDTRSEDLQCDLESLHERLSKERLTHQTLLEAKNDMIDALYFKSCRLEYGSKKALNILAGLHQRLTSFDATTSAPLDPLKTIALALRYLEVSQSAVEEELDEESTTLTDPKAQVHLLLDTYESDDETEAPAAQPNASTATVAITLYPAKQTPTKAAPLSHPPTPESLVRASPASSVLTGRSRGRSLSLSTTQGTPERTPLAVSQWTPSISSPLADDPTSPTHDGWTIDTPCKSRLRPRELPNVSCASFTTPSPRPLAGRTGSRTTLNAPATPCNQCRRSEDLLNTWQEERETLRWGMEDLAYQIEAAHGQVAAGESYCRGVLERLSPIHRNLKQHMASCQLLTGEASMGALLDLQPPGAQSISTDATSSAGLASTLTGTVGSSTGFPEESQRTTRLLLDDLTAWVNILQQQSTIDLVRSPQRSLSVRSMNASNLTTTSGLRSPDYSLVVSPLQTTDFTYSLTSSDYPASPTHGLDQPAGGLASVLQTSLDRDSMIDPLGASETLAHLDRLFIREATQSGRKHAPVTAAEAATAALEGCPASPAPPTVHLDAITYTDFASFTLGLATYGAKRALTADPLLPAAGPDGHHWNQLPLAYHIMEDDVKPCLMFPNTSSRTRLGASQHLDDGGQTSANGRAGSSRLVKEDLLEAILNQRCEMVARSVPTGPAPRRQRISVTGPAPQSSSATPSARDSALPTQTATGDAIVLRGPSKRRVSILDVQDQYIQTDTVTSSTTACCALCGQERECEYTLTLPRGDPVAQSRLFPVNGALAANHPISTAHPGPGTLSRSWKMLTSELRWGRKSRSVAPNDHATHQTTAPPTAACRVSNRAMHHTELHATADTSNPTSATISYPIDRFCRDRVVTVCDFVGFLSHLARGLWDHVPLLDRYEKFMWHRQRINWARLGCLSMYEPEPVTVERPPTWDITSSGYASRHQSRMIPQPLRDLRHSRSAHFAGPAMTGLQRPVSFGTRGTMGRPPLMPEGSIDPRRSGLGPRRRSSVFTGEETGVQPRPTTFEPTHLSAWKRARLNDCNVVLVR</sequence>
<dbReference type="GO" id="GO:0070319">
    <property type="term" value="C:Golgi to plasma membrane transport vesicle"/>
    <property type="evidence" value="ECO:0007669"/>
    <property type="project" value="TreeGrafter"/>
</dbReference>
<comment type="caution">
    <text evidence="3">The sequence shown here is derived from an EMBL/GenBank/DDBJ whole genome shotgun (WGS) entry which is preliminary data.</text>
</comment>
<proteinExistence type="predicted"/>
<dbReference type="EMBL" id="JANBPT010000125">
    <property type="protein sequence ID" value="KAJ1927293.1"/>
    <property type="molecule type" value="Genomic_DNA"/>
</dbReference>
<gene>
    <name evidence="3" type="ORF">IWQ60_003065</name>
</gene>
<dbReference type="GO" id="GO:0051286">
    <property type="term" value="C:cell tip"/>
    <property type="evidence" value="ECO:0007669"/>
    <property type="project" value="TreeGrafter"/>
</dbReference>
<dbReference type="InterPro" id="IPR040351">
    <property type="entry name" value="RAB3IL/RAB3IP/Sec2"/>
</dbReference>
<dbReference type="OrthoDB" id="5560525at2759"/>
<dbReference type="CDD" id="cd21044">
    <property type="entry name" value="Rab11BD_RAB3IP_like"/>
    <property type="match status" value="1"/>
</dbReference>
<dbReference type="Proteomes" id="UP001150569">
    <property type="component" value="Unassembled WGS sequence"/>
</dbReference>
<feature type="region of interest" description="Disordered" evidence="2">
    <location>
        <begin position="635"/>
        <end position="656"/>
    </location>
</feature>
<accession>A0A9W8AGB0</accession>
<evidence type="ECO:0000256" key="1">
    <source>
        <dbReference type="ARBA" id="ARBA00023054"/>
    </source>
</evidence>
<organism evidence="3 4">
    <name type="scientific">Tieghemiomyces parasiticus</name>
    <dbReference type="NCBI Taxonomy" id="78921"/>
    <lineage>
        <taxon>Eukaryota</taxon>
        <taxon>Fungi</taxon>
        <taxon>Fungi incertae sedis</taxon>
        <taxon>Zoopagomycota</taxon>
        <taxon>Kickxellomycotina</taxon>
        <taxon>Dimargaritomycetes</taxon>
        <taxon>Dimargaritales</taxon>
        <taxon>Dimargaritaceae</taxon>
        <taxon>Tieghemiomyces</taxon>
    </lineage>
</organism>
<evidence type="ECO:0000313" key="3">
    <source>
        <dbReference type="EMBL" id="KAJ1927293.1"/>
    </source>
</evidence>
<dbReference type="GO" id="GO:0005085">
    <property type="term" value="F:guanyl-nucleotide exchange factor activity"/>
    <property type="evidence" value="ECO:0007669"/>
    <property type="project" value="InterPro"/>
</dbReference>
<feature type="region of interest" description="Disordered" evidence="2">
    <location>
        <begin position="169"/>
        <end position="287"/>
    </location>
</feature>
<dbReference type="GO" id="GO:0006887">
    <property type="term" value="P:exocytosis"/>
    <property type="evidence" value="ECO:0007669"/>
    <property type="project" value="TreeGrafter"/>
</dbReference>
<feature type="compositionally biased region" description="Polar residues" evidence="2">
    <location>
        <begin position="278"/>
        <end position="287"/>
    </location>
</feature>
<keyword evidence="4" id="KW-1185">Reference proteome</keyword>
<evidence type="ECO:0000313" key="4">
    <source>
        <dbReference type="Proteomes" id="UP001150569"/>
    </source>
</evidence>
<feature type="compositionally biased region" description="Polar residues" evidence="2">
    <location>
        <begin position="218"/>
        <end position="228"/>
    </location>
</feature>
<reference evidence="3" key="1">
    <citation type="submission" date="2022-07" db="EMBL/GenBank/DDBJ databases">
        <title>Phylogenomic reconstructions and comparative analyses of Kickxellomycotina fungi.</title>
        <authorList>
            <person name="Reynolds N.K."/>
            <person name="Stajich J.E."/>
            <person name="Barry K."/>
            <person name="Grigoriev I.V."/>
            <person name="Crous P."/>
            <person name="Smith M.E."/>
        </authorList>
    </citation>
    <scope>NUCLEOTIDE SEQUENCE</scope>
    <source>
        <strain evidence="3">RSA 861</strain>
    </source>
</reference>
<keyword evidence="1" id="KW-0175">Coiled coil</keyword>
<dbReference type="AlphaFoldDB" id="A0A9W8AGB0"/>
<protein>
    <submittedName>
        <fullName evidence="3">Uncharacterized protein</fullName>
    </submittedName>
</protein>
<dbReference type="Pfam" id="PF25555">
    <property type="entry name" value="RAB3A-like_C"/>
    <property type="match status" value="1"/>
</dbReference>
<name>A0A9W8AGB0_9FUNG</name>
<feature type="compositionally biased region" description="Low complexity" evidence="2">
    <location>
        <begin position="695"/>
        <end position="706"/>
    </location>
</feature>
<feature type="region of interest" description="Disordered" evidence="2">
    <location>
        <begin position="678"/>
        <end position="718"/>
    </location>
</feature>
<feature type="region of interest" description="Disordered" evidence="2">
    <location>
        <begin position="979"/>
        <end position="1032"/>
    </location>
</feature>
<evidence type="ECO:0000256" key="2">
    <source>
        <dbReference type="SAM" id="MobiDB-lite"/>
    </source>
</evidence>
<dbReference type="PANTHER" id="PTHR14430:SF4">
    <property type="entry name" value="GDP_GTP EXCHANGE FACTOR SEC2 N-TERMINAL DOMAIN-CONTAINING PROTEIN"/>
    <property type="match status" value="1"/>
</dbReference>
<dbReference type="PANTHER" id="PTHR14430">
    <property type="entry name" value="RABIN3-RELATED"/>
    <property type="match status" value="1"/>
</dbReference>
<feature type="compositionally biased region" description="Low complexity" evidence="2">
    <location>
        <begin position="191"/>
        <end position="208"/>
    </location>
</feature>